<comment type="caution">
    <text evidence="1">The sequence shown here is derived from an EMBL/GenBank/DDBJ whole genome shotgun (WGS) entry which is preliminary data.</text>
</comment>
<evidence type="ECO:0000313" key="2">
    <source>
        <dbReference type="Proteomes" id="UP000479293"/>
    </source>
</evidence>
<organism evidence="1 2">
    <name type="scientific">Salmonirosea aquatica</name>
    <dbReference type="NCBI Taxonomy" id="2654236"/>
    <lineage>
        <taxon>Bacteria</taxon>
        <taxon>Pseudomonadati</taxon>
        <taxon>Bacteroidota</taxon>
        <taxon>Cytophagia</taxon>
        <taxon>Cytophagales</taxon>
        <taxon>Spirosomataceae</taxon>
        <taxon>Salmonirosea</taxon>
    </lineage>
</organism>
<dbReference type="PANTHER" id="PTHR39624">
    <property type="entry name" value="PROTEIN INVOLVED IN RIMO-MEDIATED BETA-METHYLTHIOLATION OF RIBOSOMAL PROTEIN S12 YCAO"/>
    <property type="match status" value="1"/>
</dbReference>
<dbReference type="InterPro" id="IPR036102">
    <property type="entry name" value="OsmC/Ohrsf"/>
</dbReference>
<keyword evidence="2" id="KW-1185">Reference proteome</keyword>
<dbReference type="Proteomes" id="UP000479293">
    <property type="component" value="Unassembled WGS sequence"/>
</dbReference>
<dbReference type="Pfam" id="PF02566">
    <property type="entry name" value="OsmC"/>
    <property type="match status" value="1"/>
</dbReference>
<dbReference type="RefSeq" id="WP_152761701.1">
    <property type="nucleotide sequence ID" value="NZ_WHLY01000002.1"/>
</dbReference>
<dbReference type="SUPFAM" id="SSF82784">
    <property type="entry name" value="OsmC-like"/>
    <property type="match status" value="1"/>
</dbReference>
<dbReference type="PANTHER" id="PTHR39624:SF2">
    <property type="entry name" value="OSMC-LIKE PROTEIN"/>
    <property type="match status" value="1"/>
</dbReference>
<reference evidence="1 2" key="1">
    <citation type="submission" date="2019-10" db="EMBL/GenBank/DDBJ databases">
        <title>Draft Genome Sequence of Cytophagaceae sp. SJW1-29.</title>
        <authorList>
            <person name="Choi A."/>
        </authorList>
    </citation>
    <scope>NUCLEOTIDE SEQUENCE [LARGE SCALE GENOMIC DNA]</scope>
    <source>
        <strain evidence="1 2">SJW1-29</strain>
    </source>
</reference>
<evidence type="ECO:0000313" key="1">
    <source>
        <dbReference type="EMBL" id="MPR35009.1"/>
    </source>
</evidence>
<name>A0A7C9FQL9_9BACT</name>
<proteinExistence type="predicted"/>
<protein>
    <submittedName>
        <fullName evidence="1">OsmC family peroxiredoxin</fullName>
    </submittedName>
</protein>
<gene>
    <name evidence="1" type="ORF">GBK04_17020</name>
</gene>
<dbReference type="EMBL" id="WHLY01000002">
    <property type="protein sequence ID" value="MPR35009.1"/>
    <property type="molecule type" value="Genomic_DNA"/>
</dbReference>
<dbReference type="AlphaFoldDB" id="A0A7C9FQL9"/>
<sequence length="142" mass="15391">MPTIKTDYLGDLRTQATHLQSSTQILTDAPIDNQGKGEAFSPTDLVAGALGSCMMTIMGIAARRDGIDLKGSEMDITKGMSTDAPRRISRIEVHLNMVSDTPLSQEQQERLERAAYTCPVALSLHPDIEQAVSFSWGVAQEA</sequence>
<accession>A0A7C9FQL9</accession>
<dbReference type="InterPro" id="IPR003718">
    <property type="entry name" value="OsmC/Ohr_fam"/>
</dbReference>
<dbReference type="InterPro" id="IPR015946">
    <property type="entry name" value="KH_dom-like_a/b"/>
</dbReference>
<dbReference type="Gene3D" id="3.30.300.20">
    <property type="match status" value="1"/>
</dbReference>